<keyword evidence="4 6" id="KW-0689">Ribosomal protein</keyword>
<name>A0A2H0N291_9BACT</name>
<evidence type="ECO:0000256" key="7">
    <source>
        <dbReference type="RuleBase" id="RU003619"/>
    </source>
</evidence>
<comment type="caution">
    <text evidence="9">The sequence shown here is derived from an EMBL/GenBank/DDBJ whole genome shotgun (WGS) entry which is preliminary data.</text>
</comment>
<dbReference type="GO" id="GO:0003735">
    <property type="term" value="F:structural constituent of ribosome"/>
    <property type="evidence" value="ECO:0007669"/>
    <property type="project" value="InterPro"/>
</dbReference>
<dbReference type="PANTHER" id="PTHR11205">
    <property type="entry name" value="RIBOSOMAL PROTEIN S7"/>
    <property type="match status" value="1"/>
</dbReference>
<dbReference type="Gene3D" id="1.10.455.10">
    <property type="entry name" value="Ribosomal protein S7 domain"/>
    <property type="match status" value="1"/>
</dbReference>
<dbReference type="EMBL" id="PCWM01000059">
    <property type="protein sequence ID" value="PIR03019.1"/>
    <property type="molecule type" value="Genomic_DNA"/>
</dbReference>
<dbReference type="InterPro" id="IPR023798">
    <property type="entry name" value="Ribosomal_uS7_dom"/>
</dbReference>
<dbReference type="InterPro" id="IPR020606">
    <property type="entry name" value="Ribosomal_uS7_CS"/>
</dbReference>
<dbReference type="SUPFAM" id="SSF47973">
    <property type="entry name" value="Ribosomal protein S7"/>
    <property type="match status" value="1"/>
</dbReference>
<dbReference type="GO" id="GO:0015935">
    <property type="term" value="C:small ribosomal subunit"/>
    <property type="evidence" value="ECO:0007669"/>
    <property type="project" value="InterPro"/>
</dbReference>
<evidence type="ECO:0000256" key="5">
    <source>
        <dbReference type="ARBA" id="ARBA00023274"/>
    </source>
</evidence>
<evidence type="ECO:0000256" key="1">
    <source>
        <dbReference type="ARBA" id="ARBA00007151"/>
    </source>
</evidence>
<dbReference type="Proteomes" id="UP000229782">
    <property type="component" value="Unassembled WGS sequence"/>
</dbReference>
<keyword evidence="3 6" id="KW-0694">RNA-binding</keyword>
<dbReference type="GO" id="GO:0000049">
    <property type="term" value="F:tRNA binding"/>
    <property type="evidence" value="ECO:0007669"/>
    <property type="project" value="UniProtKB-UniRule"/>
</dbReference>
<dbReference type="GO" id="GO:0006412">
    <property type="term" value="P:translation"/>
    <property type="evidence" value="ECO:0007669"/>
    <property type="project" value="UniProtKB-UniRule"/>
</dbReference>
<dbReference type="InterPro" id="IPR005717">
    <property type="entry name" value="Ribosomal_uS7_bac/org-type"/>
</dbReference>
<dbReference type="GO" id="GO:0019843">
    <property type="term" value="F:rRNA binding"/>
    <property type="evidence" value="ECO:0007669"/>
    <property type="project" value="UniProtKB-UniRule"/>
</dbReference>
<accession>A0A2H0N291</accession>
<evidence type="ECO:0000259" key="8">
    <source>
        <dbReference type="Pfam" id="PF00177"/>
    </source>
</evidence>
<feature type="domain" description="Small ribosomal subunit protein uS7" evidence="8">
    <location>
        <begin position="3"/>
        <end position="148"/>
    </location>
</feature>
<gene>
    <name evidence="6" type="primary">rpsG</name>
    <name evidence="9" type="ORF">COV60_02585</name>
</gene>
<comment type="function">
    <text evidence="6">One of the primary rRNA binding proteins, it binds directly to 16S rRNA where it nucleates assembly of the head domain of the 30S subunit. Is located at the subunit interface close to the decoding center, probably blocks exit of the E-site tRNA.</text>
</comment>
<evidence type="ECO:0000256" key="3">
    <source>
        <dbReference type="ARBA" id="ARBA00022884"/>
    </source>
</evidence>
<sequence length="157" mass="17474">MSRGKAAPKRVTSPDPVFNSELVGRFINFLMERGKKSVAQAIVYDALEIVKTKKKEDPVKIFEQVISTAKPQVEVRSKRVGGANYQVPMPVVGKRQDALAFRWIITAAKARKGPMAKKLAHEFLDILEGTGGTIKKKEDVHRMAEANKAFAHFARRG</sequence>
<keyword evidence="5 6" id="KW-0687">Ribonucleoprotein</keyword>
<evidence type="ECO:0000256" key="4">
    <source>
        <dbReference type="ARBA" id="ARBA00022980"/>
    </source>
</evidence>
<dbReference type="AlphaFoldDB" id="A0A2H0N291"/>
<evidence type="ECO:0000313" key="10">
    <source>
        <dbReference type="Proteomes" id="UP000229782"/>
    </source>
</evidence>
<dbReference type="CDD" id="cd14869">
    <property type="entry name" value="uS7_Bacteria"/>
    <property type="match status" value="1"/>
</dbReference>
<reference evidence="9 10" key="1">
    <citation type="submission" date="2017-09" db="EMBL/GenBank/DDBJ databases">
        <title>Depth-based differentiation of microbial function through sediment-hosted aquifers and enrichment of novel symbionts in the deep terrestrial subsurface.</title>
        <authorList>
            <person name="Probst A.J."/>
            <person name="Ladd B."/>
            <person name="Jarett J.K."/>
            <person name="Geller-Mcgrath D.E."/>
            <person name="Sieber C.M."/>
            <person name="Emerson J.B."/>
            <person name="Anantharaman K."/>
            <person name="Thomas B.C."/>
            <person name="Malmstrom R."/>
            <person name="Stieglmeier M."/>
            <person name="Klingl A."/>
            <person name="Woyke T."/>
            <person name="Ryan C.M."/>
            <person name="Banfield J.F."/>
        </authorList>
    </citation>
    <scope>NUCLEOTIDE SEQUENCE [LARGE SCALE GENOMIC DNA]</scope>
    <source>
        <strain evidence="9">CG11_big_fil_rev_8_21_14_0_20_43_7</strain>
    </source>
</reference>
<dbReference type="Pfam" id="PF00177">
    <property type="entry name" value="Ribosomal_S7"/>
    <property type="match status" value="1"/>
</dbReference>
<keyword evidence="6" id="KW-0820">tRNA-binding</keyword>
<dbReference type="NCBIfam" id="TIGR01029">
    <property type="entry name" value="rpsG_bact"/>
    <property type="match status" value="1"/>
</dbReference>
<comment type="similarity">
    <text evidence="1 6 7">Belongs to the universal ribosomal protein uS7 family.</text>
</comment>
<protein>
    <recommendedName>
        <fullName evidence="6">Small ribosomal subunit protein uS7</fullName>
    </recommendedName>
</protein>
<dbReference type="PROSITE" id="PS00052">
    <property type="entry name" value="RIBOSOMAL_S7"/>
    <property type="match status" value="1"/>
</dbReference>
<evidence type="ECO:0000256" key="2">
    <source>
        <dbReference type="ARBA" id="ARBA00022730"/>
    </source>
</evidence>
<evidence type="ECO:0000313" key="9">
    <source>
        <dbReference type="EMBL" id="PIR03019.1"/>
    </source>
</evidence>
<dbReference type="InterPro" id="IPR036823">
    <property type="entry name" value="Ribosomal_uS7_dom_sf"/>
</dbReference>
<proteinExistence type="inferred from homology"/>
<dbReference type="InterPro" id="IPR000235">
    <property type="entry name" value="Ribosomal_uS7"/>
</dbReference>
<organism evidence="9 10">
    <name type="scientific">Candidatus Magasanikbacteria bacterium CG11_big_fil_rev_8_21_14_0_20_43_7</name>
    <dbReference type="NCBI Taxonomy" id="1974654"/>
    <lineage>
        <taxon>Bacteria</taxon>
        <taxon>Candidatus Magasanikiibacteriota</taxon>
    </lineage>
</organism>
<evidence type="ECO:0000256" key="6">
    <source>
        <dbReference type="HAMAP-Rule" id="MF_00480"/>
    </source>
</evidence>
<keyword evidence="2 6" id="KW-0699">rRNA-binding</keyword>
<comment type="subunit">
    <text evidence="6">Part of the 30S ribosomal subunit. Contacts proteins S9 and S11.</text>
</comment>
<dbReference type="FunFam" id="1.10.455.10:FF:000001">
    <property type="entry name" value="30S ribosomal protein S7"/>
    <property type="match status" value="1"/>
</dbReference>
<dbReference type="PIRSF" id="PIRSF002122">
    <property type="entry name" value="RPS7p_RPS7a_RPS5e_RPS7o"/>
    <property type="match status" value="1"/>
</dbReference>
<dbReference type="HAMAP" id="MF_00480_B">
    <property type="entry name" value="Ribosomal_uS7_B"/>
    <property type="match status" value="1"/>
</dbReference>